<dbReference type="EMBL" id="MKHE01000010">
    <property type="protein sequence ID" value="OWK11548.1"/>
    <property type="molecule type" value="Genomic_DNA"/>
</dbReference>
<keyword evidence="2" id="KW-1185">Reference proteome</keyword>
<sequence length="62" mass="7229">MRTTIPAPDAEEDNRLQMNRIRAQLIGAFKEQLEMRRSLVELENTNIELHVDTSRHLLTIAE</sequence>
<dbReference type="OrthoDB" id="3176171at2759"/>
<gene>
    <name evidence="1" type="ORF">Celaphus_00007362</name>
</gene>
<proteinExistence type="predicted"/>
<dbReference type="Proteomes" id="UP000242450">
    <property type="component" value="Chromosome 10"/>
</dbReference>
<accession>A0A212CZZ2</accession>
<name>A0A212CZZ2_CEREH</name>
<comment type="caution">
    <text evidence="1">The sequence shown here is derived from an EMBL/GenBank/DDBJ whole genome shotgun (WGS) entry which is preliminary data.</text>
</comment>
<evidence type="ECO:0000313" key="1">
    <source>
        <dbReference type="EMBL" id="OWK11548.1"/>
    </source>
</evidence>
<dbReference type="AlphaFoldDB" id="A0A212CZZ2"/>
<reference evidence="1 2" key="1">
    <citation type="journal article" date="2018" name="Mol. Genet. Genomics">
        <title>The red deer Cervus elaphus genome CerEla1.0: sequencing, annotating, genes, and chromosomes.</title>
        <authorList>
            <person name="Bana N.A."/>
            <person name="Nyiri A."/>
            <person name="Nagy J."/>
            <person name="Frank K."/>
            <person name="Nagy T."/>
            <person name="Steger V."/>
            <person name="Schiller M."/>
            <person name="Lakatos P."/>
            <person name="Sugar L."/>
            <person name="Horn P."/>
            <person name="Barta E."/>
            <person name="Orosz L."/>
        </authorList>
    </citation>
    <scope>NUCLEOTIDE SEQUENCE [LARGE SCALE GENOMIC DNA]</scope>
    <source>
        <strain evidence="1">Hungarian</strain>
    </source>
</reference>
<protein>
    <submittedName>
        <fullName evidence="1">Uncharacterized protein</fullName>
    </submittedName>
</protein>
<organism evidence="1 2">
    <name type="scientific">Cervus elaphus hippelaphus</name>
    <name type="common">European red deer</name>
    <dbReference type="NCBI Taxonomy" id="46360"/>
    <lineage>
        <taxon>Eukaryota</taxon>
        <taxon>Metazoa</taxon>
        <taxon>Chordata</taxon>
        <taxon>Craniata</taxon>
        <taxon>Vertebrata</taxon>
        <taxon>Euteleostomi</taxon>
        <taxon>Mammalia</taxon>
        <taxon>Eutheria</taxon>
        <taxon>Laurasiatheria</taxon>
        <taxon>Artiodactyla</taxon>
        <taxon>Ruminantia</taxon>
        <taxon>Pecora</taxon>
        <taxon>Cervidae</taxon>
        <taxon>Cervinae</taxon>
        <taxon>Cervus</taxon>
    </lineage>
</organism>
<evidence type="ECO:0000313" key="2">
    <source>
        <dbReference type="Proteomes" id="UP000242450"/>
    </source>
</evidence>